<comment type="caution">
    <text evidence="3">The sequence shown here is derived from an EMBL/GenBank/DDBJ whole genome shotgun (WGS) entry which is preliminary data.</text>
</comment>
<dbReference type="RefSeq" id="WP_213668733.1">
    <property type="nucleotide sequence ID" value="NZ_JAHCDA010000001.1"/>
</dbReference>
<reference evidence="3 4" key="1">
    <citation type="submission" date="2021-05" db="EMBL/GenBank/DDBJ databases">
        <title>Roseococcus sp. XZZS9, whole genome shotgun sequencing project.</title>
        <authorList>
            <person name="Zhao G."/>
            <person name="Shen L."/>
        </authorList>
    </citation>
    <scope>NUCLEOTIDE SEQUENCE [LARGE SCALE GENOMIC DNA]</scope>
    <source>
        <strain evidence="3 4">XZZS9</strain>
    </source>
</reference>
<sequence>MAFAVIAGLLPICEAWAENSLPPRLEAIRARGELKVCVWPDYFAISYRNSRNSEFEGIDIDLARALSSRLSVRLGFVETNFISFMDRIEAGDCDIAMMAVGITPARARRVAFSRPYLASPVYAVTTQANTRIRGWTDIDSPGTVVAVAAGTIQEALMGRSLRRADMLVVAPPRTREAEIQSGRADVFMSDFAYTRRMLFMHDWARVIEPPDRFGETLFAWAVPLHDPAWLAEVNGFLSAVRADGTLTRAAARHGLTPILIR</sequence>
<dbReference type="SUPFAM" id="SSF53850">
    <property type="entry name" value="Periplasmic binding protein-like II"/>
    <property type="match status" value="1"/>
</dbReference>
<name>A0ABS5Q8R2_9PROT</name>
<dbReference type="Gene3D" id="3.40.190.10">
    <property type="entry name" value="Periplasmic binding protein-like II"/>
    <property type="match status" value="2"/>
</dbReference>
<dbReference type="Pfam" id="PF00497">
    <property type="entry name" value="SBP_bac_3"/>
    <property type="match status" value="1"/>
</dbReference>
<dbReference type="Proteomes" id="UP000766336">
    <property type="component" value="Unassembled WGS sequence"/>
</dbReference>
<proteinExistence type="predicted"/>
<dbReference type="EMBL" id="JAHCDA010000001">
    <property type="protein sequence ID" value="MBS7810094.1"/>
    <property type="molecule type" value="Genomic_DNA"/>
</dbReference>
<protein>
    <submittedName>
        <fullName evidence="3">Amino acid ABC transporter substrate-binding protein</fullName>
    </submittedName>
</protein>
<evidence type="ECO:0000313" key="4">
    <source>
        <dbReference type="Proteomes" id="UP000766336"/>
    </source>
</evidence>
<gene>
    <name evidence="3" type="ORF">KHU32_04035</name>
</gene>
<accession>A0ABS5Q8R2</accession>
<organism evidence="3 4">
    <name type="scientific">Roseococcus pinisoli</name>
    <dbReference type="NCBI Taxonomy" id="2835040"/>
    <lineage>
        <taxon>Bacteria</taxon>
        <taxon>Pseudomonadati</taxon>
        <taxon>Pseudomonadota</taxon>
        <taxon>Alphaproteobacteria</taxon>
        <taxon>Acetobacterales</taxon>
        <taxon>Roseomonadaceae</taxon>
        <taxon>Roseococcus</taxon>
    </lineage>
</organism>
<evidence type="ECO:0000259" key="2">
    <source>
        <dbReference type="SMART" id="SM00062"/>
    </source>
</evidence>
<dbReference type="PANTHER" id="PTHR35936">
    <property type="entry name" value="MEMBRANE-BOUND LYTIC MUREIN TRANSGLYCOSYLASE F"/>
    <property type="match status" value="1"/>
</dbReference>
<dbReference type="PANTHER" id="PTHR35936:SF17">
    <property type="entry name" value="ARGININE-BINDING EXTRACELLULAR PROTEIN ARTP"/>
    <property type="match status" value="1"/>
</dbReference>
<feature type="domain" description="Solute-binding protein family 3/N-terminal" evidence="2">
    <location>
        <begin position="33"/>
        <end position="257"/>
    </location>
</feature>
<dbReference type="SMART" id="SM00062">
    <property type="entry name" value="PBPb"/>
    <property type="match status" value="1"/>
</dbReference>
<keyword evidence="4" id="KW-1185">Reference proteome</keyword>
<evidence type="ECO:0000256" key="1">
    <source>
        <dbReference type="ARBA" id="ARBA00022729"/>
    </source>
</evidence>
<keyword evidence="1" id="KW-0732">Signal</keyword>
<evidence type="ECO:0000313" key="3">
    <source>
        <dbReference type="EMBL" id="MBS7810094.1"/>
    </source>
</evidence>
<dbReference type="InterPro" id="IPR001638">
    <property type="entry name" value="Solute-binding_3/MltF_N"/>
</dbReference>
<dbReference type="CDD" id="cd13530">
    <property type="entry name" value="PBP2_peptides_like"/>
    <property type="match status" value="1"/>
</dbReference>